<evidence type="ECO:0000256" key="2">
    <source>
        <dbReference type="ARBA" id="ARBA00004496"/>
    </source>
</evidence>
<dbReference type="EC" id="3.4.11.5" evidence="8 10"/>
<dbReference type="SUPFAM" id="SSF53474">
    <property type="entry name" value="alpha/beta-Hydrolases"/>
    <property type="match status" value="1"/>
</dbReference>
<feature type="active site" description="Proton donor" evidence="9">
    <location>
        <position position="291"/>
    </location>
</feature>
<dbReference type="NCBIfam" id="TIGR01249">
    <property type="entry name" value="pro_imino_pep_1"/>
    <property type="match status" value="1"/>
</dbReference>
<accession>A0AAI8VWH8</accession>
<reference evidence="12" key="1">
    <citation type="submission" date="2023-10" db="EMBL/GenBank/DDBJ databases">
        <authorList>
            <person name="Hackl T."/>
        </authorList>
    </citation>
    <scope>NUCLEOTIDE SEQUENCE</scope>
</reference>
<gene>
    <name evidence="12" type="ORF">KHLLAP_LOCUS12837</name>
</gene>
<evidence type="ECO:0000313" key="12">
    <source>
        <dbReference type="EMBL" id="CAJ2512369.1"/>
    </source>
</evidence>
<dbReference type="InterPro" id="IPR029058">
    <property type="entry name" value="AB_hydrolase_fold"/>
</dbReference>
<dbReference type="PIRSF" id="PIRSF006431">
    <property type="entry name" value="Pept_S33"/>
    <property type="match status" value="1"/>
</dbReference>
<dbReference type="PANTHER" id="PTHR43722:SF1">
    <property type="entry name" value="PROLINE IMINOPEPTIDASE"/>
    <property type="match status" value="1"/>
</dbReference>
<dbReference type="Gene3D" id="3.40.50.1820">
    <property type="entry name" value="alpha/beta hydrolase"/>
    <property type="match status" value="1"/>
</dbReference>
<dbReference type="InterPro" id="IPR000073">
    <property type="entry name" value="AB_hydrolase_1"/>
</dbReference>
<evidence type="ECO:0000256" key="4">
    <source>
        <dbReference type="ARBA" id="ARBA00022438"/>
    </source>
</evidence>
<comment type="similarity">
    <text evidence="3 8 10">Belongs to the peptidase S33 family.</text>
</comment>
<dbReference type="GO" id="GO:0005737">
    <property type="term" value="C:cytoplasm"/>
    <property type="evidence" value="ECO:0007669"/>
    <property type="project" value="UniProtKB-SubCell"/>
</dbReference>
<keyword evidence="4 8" id="KW-0031">Aminopeptidase</keyword>
<feature type="domain" description="AB hydrolase-1" evidence="11">
    <location>
        <begin position="36"/>
        <end position="293"/>
    </location>
</feature>
<name>A0AAI8VWH8_9PEZI</name>
<evidence type="ECO:0000259" key="11">
    <source>
        <dbReference type="Pfam" id="PF00561"/>
    </source>
</evidence>
<dbReference type="PRINTS" id="PR00793">
    <property type="entry name" value="PROAMNOPTASE"/>
</dbReference>
<evidence type="ECO:0000256" key="10">
    <source>
        <dbReference type="RuleBase" id="RU003421"/>
    </source>
</evidence>
<keyword evidence="7 8" id="KW-0378">Hydrolase</keyword>
<evidence type="ECO:0000256" key="6">
    <source>
        <dbReference type="ARBA" id="ARBA00022670"/>
    </source>
</evidence>
<dbReference type="InterPro" id="IPR002410">
    <property type="entry name" value="Peptidase_S33"/>
</dbReference>
<evidence type="ECO:0000256" key="8">
    <source>
        <dbReference type="PIRNR" id="PIRNR006431"/>
    </source>
</evidence>
<evidence type="ECO:0000256" key="3">
    <source>
        <dbReference type="ARBA" id="ARBA00010088"/>
    </source>
</evidence>
<dbReference type="AlphaFoldDB" id="A0AAI8VWH8"/>
<evidence type="ECO:0000256" key="7">
    <source>
        <dbReference type="ARBA" id="ARBA00022801"/>
    </source>
</evidence>
<evidence type="ECO:0000256" key="9">
    <source>
        <dbReference type="PIRSR" id="PIRSR006431-1"/>
    </source>
</evidence>
<proteinExistence type="inferred from homology"/>
<comment type="caution">
    <text evidence="12">The sequence shown here is derived from an EMBL/GenBank/DDBJ whole genome shotgun (WGS) entry which is preliminary data.</text>
</comment>
<comment type="catalytic activity">
    <reaction evidence="1 8 10">
        <text>Release of N-terminal proline from a peptide.</text>
        <dbReference type="EC" id="3.4.11.5"/>
    </reaction>
</comment>
<keyword evidence="5 8" id="KW-0963">Cytoplasm</keyword>
<evidence type="ECO:0000256" key="5">
    <source>
        <dbReference type="ARBA" id="ARBA00022490"/>
    </source>
</evidence>
<dbReference type="Pfam" id="PF00561">
    <property type="entry name" value="Abhydrolase_1"/>
    <property type="match status" value="1"/>
</dbReference>
<keyword evidence="13" id="KW-1185">Reference proteome</keyword>
<keyword evidence="6 8" id="KW-0645">Protease</keyword>
<protein>
    <recommendedName>
        <fullName evidence="8 10">Proline iminopeptidase</fullName>
        <shortName evidence="8">PIP</shortName>
        <ecNumber evidence="8 10">3.4.11.5</ecNumber>
    </recommendedName>
    <alternativeName>
        <fullName evidence="8">Prolyl aminopeptidase</fullName>
    </alternativeName>
</protein>
<feature type="active site" description="Nucleophile" evidence="9">
    <location>
        <position position="111"/>
    </location>
</feature>
<sequence>MAQGYTHEPAYETGHLKVGSVHEIYYEQYGKKDGLPVIFLHGGPGGNTSPGNAKYFNPAVYRVVLMDQRGAGKSRPRNELRENTTQHLCDDIEALREHLGIAKWHMVFGGSWGSTLALYYTQKHADCVGSMSEIRFKGEHDQPVPAEFFPMEWERFLSHLSEDERRGDPMEAYYRRITSSDPAVRDPAAREWNPWGMSISALRQDPADFAKLDDEEWCLTHALFESHYLFKHSGWMEDGYLLRPENMAKIGDVAGAIVQGRYDLLCTPKTAWEVSKKWPKAELHWVDDAGHSAGEPGTTAKLVEACDSLAKI</sequence>
<dbReference type="EMBL" id="CAUWAG010000019">
    <property type="protein sequence ID" value="CAJ2512369.1"/>
    <property type="molecule type" value="Genomic_DNA"/>
</dbReference>
<dbReference type="GO" id="GO:0004177">
    <property type="term" value="F:aminopeptidase activity"/>
    <property type="evidence" value="ECO:0007669"/>
    <property type="project" value="UniProtKB-UniRule"/>
</dbReference>
<dbReference type="Proteomes" id="UP001295740">
    <property type="component" value="Unassembled WGS sequence"/>
</dbReference>
<evidence type="ECO:0000313" key="13">
    <source>
        <dbReference type="Proteomes" id="UP001295740"/>
    </source>
</evidence>
<dbReference type="InterPro" id="IPR005944">
    <property type="entry name" value="Pro_iminopeptidase"/>
</dbReference>
<evidence type="ECO:0000256" key="1">
    <source>
        <dbReference type="ARBA" id="ARBA00001585"/>
    </source>
</evidence>
<comment type="subcellular location">
    <subcellularLocation>
        <location evidence="2 8">Cytoplasm</location>
    </subcellularLocation>
</comment>
<feature type="active site" evidence="9">
    <location>
        <position position="263"/>
    </location>
</feature>
<organism evidence="12 13">
    <name type="scientific">Anthostomella pinea</name>
    <dbReference type="NCBI Taxonomy" id="933095"/>
    <lineage>
        <taxon>Eukaryota</taxon>
        <taxon>Fungi</taxon>
        <taxon>Dikarya</taxon>
        <taxon>Ascomycota</taxon>
        <taxon>Pezizomycotina</taxon>
        <taxon>Sordariomycetes</taxon>
        <taxon>Xylariomycetidae</taxon>
        <taxon>Xylariales</taxon>
        <taxon>Xylariaceae</taxon>
        <taxon>Anthostomella</taxon>
    </lineage>
</organism>
<dbReference type="PANTHER" id="PTHR43722">
    <property type="entry name" value="PROLINE IMINOPEPTIDASE"/>
    <property type="match status" value="1"/>
</dbReference>
<dbReference type="GO" id="GO:0006508">
    <property type="term" value="P:proteolysis"/>
    <property type="evidence" value="ECO:0007669"/>
    <property type="project" value="UniProtKB-KW"/>
</dbReference>